<organism evidence="6 7">
    <name type="scientific">Ascosphaera apis ARSEF 7405</name>
    <dbReference type="NCBI Taxonomy" id="392613"/>
    <lineage>
        <taxon>Eukaryota</taxon>
        <taxon>Fungi</taxon>
        <taxon>Dikarya</taxon>
        <taxon>Ascomycota</taxon>
        <taxon>Pezizomycotina</taxon>
        <taxon>Eurotiomycetes</taxon>
        <taxon>Eurotiomycetidae</taxon>
        <taxon>Onygenales</taxon>
        <taxon>Ascosphaeraceae</taxon>
        <taxon>Ascosphaera</taxon>
    </lineage>
</organism>
<evidence type="ECO:0000256" key="2">
    <source>
        <dbReference type="ARBA" id="ARBA00022737"/>
    </source>
</evidence>
<dbReference type="PANTHER" id="PTHR22793:SF12">
    <property type="entry name" value="MYOCARDIN-RELATED TRANSCRIPTION FACTOR, ISOFORM H"/>
    <property type="match status" value="1"/>
</dbReference>
<name>A0A162IHL8_9EURO</name>
<feature type="repeat" description="RPEL" evidence="4">
    <location>
        <begin position="109"/>
        <end position="134"/>
    </location>
</feature>
<reference evidence="6 7" key="1">
    <citation type="journal article" date="2016" name="Genome Biol. Evol.">
        <title>Divergent and convergent evolution of fungal pathogenicity.</title>
        <authorList>
            <person name="Shang Y."/>
            <person name="Xiao G."/>
            <person name="Zheng P."/>
            <person name="Cen K."/>
            <person name="Zhan S."/>
            <person name="Wang C."/>
        </authorList>
    </citation>
    <scope>NUCLEOTIDE SEQUENCE [LARGE SCALE GENOMIC DNA]</scope>
    <source>
        <strain evidence="6 7">ARSEF 7405</strain>
    </source>
</reference>
<feature type="region of interest" description="Disordered" evidence="5">
    <location>
        <begin position="1"/>
        <end position="23"/>
    </location>
</feature>
<evidence type="ECO:0000256" key="3">
    <source>
        <dbReference type="ARBA" id="ARBA00023242"/>
    </source>
</evidence>
<evidence type="ECO:0000256" key="5">
    <source>
        <dbReference type="SAM" id="MobiDB-lite"/>
    </source>
</evidence>
<dbReference type="InterPro" id="IPR043451">
    <property type="entry name" value="Myocardin-like"/>
</dbReference>
<dbReference type="OrthoDB" id="197676at2759"/>
<dbReference type="PANTHER" id="PTHR22793">
    <property type="entry name" value="MYOCARDIN-RELATED TRANSCRIPTION FACTOR-RELATED"/>
    <property type="match status" value="1"/>
</dbReference>
<accession>A0A162IHL8</accession>
<dbReference type="EMBL" id="AZGZ01000008">
    <property type="protein sequence ID" value="KZZ93573.1"/>
    <property type="molecule type" value="Genomic_DNA"/>
</dbReference>
<feature type="compositionally biased region" description="Polar residues" evidence="5">
    <location>
        <begin position="14"/>
        <end position="23"/>
    </location>
</feature>
<proteinExistence type="predicted"/>
<dbReference type="Proteomes" id="UP000242877">
    <property type="component" value="Unassembled WGS sequence"/>
</dbReference>
<dbReference type="Pfam" id="PF02755">
    <property type="entry name" value="RPEL"/>
    <property type="match status" value="1"/>
</dbReference>
<dbReference type="AlphaFoldDB" id="A0A162IHL8"/>
<dbReference type="InterPro" id="IPR004018">
    <property type="entry name" value="RPEL_repeat"/>
</dbReference>
<evidence type="ECO:0000313" key="6">
    <source>
        <dbReference type="EMBL" id="KZZ93573.1"/>
    </source>
</evidence>
<keyword evidence="3" id="KW-0539">Nucleus</keyword>
<evidence type="ECO:0000256" key="1">
    <source>
        <dbReference type="ARBA" id="ARBA00004123"/>
    </source>
</evidence>
<dbReference type="GO" id="GO:0005634">
    <property type="term" value="C:nucleus"/>
    <property type="evidence" value="ECO:0007669"/>
    <property type="project" value="UniProtKB-SubCell"/>
</dbReference>
<dbReference type="SMART" id="SM00707">
    <property type="entry name" value="RPEL"/>
    <property type="match status" value="3"/>
</dbReference>
<sequence length="137" mass="15567">MADTMEPQVDETPISPSAVTTPLENFFKRRPSASELKERHILLDTSVAPALQNAQQHLLRQQAMDNLKKQLDHRPDRAELVERNILPDTNAAPALIAHAHDLEKNMRRNSLEHKLQNRPQLESLIEKGIVEKTEQSA</sequence>
<evidence type="ECO:0000256" key="4">
    <source>
        <dbReference type="PROSITE-ProRule" id="PRU00401"/>
    </source>
</evidence>
<dbReference type="VEuPathDB" id="FungiDB:AAP_02365"/>
<dbReference type="Gene3D" id="6.10.140.2040">
    <property type="match status" value="2"/>
</dbReference>
<comment type="caution">
    <text evidence="6">The sequence shown here is derived from an EMBL/GenBank/DDBJ whole genome shotgun (WGS) entry which is preliminary data.</text>
</comment>
<keyword evidence="7" id="KW-1185">Reference proteome</keyword>
<protein>
    <submittedName>
        <fullName evidence="6">RPEL repeat protein</fullName>
    </submittedName>
</protein>
<keyword evidence="2" id="KW-0677">Repeat</keyword>
<evidence type="ECO:0000313" key="7">
    <source>
        <dbReference type="Proteomes" id="UP000242877"/>
    </source>
</evidence>
<feature type="repeat" description="RPEL" evidence="4">
    <location>
        <begin position="65"/>
        <end position="90"/>
    </location>
</feature>
<dbReference type="PROSITE" id="PS51073">
    <property type="entry name" value="RPEL"/>
    <property type="match status" value="2"/>
</dbReference>
<dbReference type="GO" id="GO:0003713">
    <property type="term" value="F:transcription coactivator activity"/>
    <property type="evidence" value="ECO:0007669"/>
    <property type="project" value="TreeGrafter"/>
</dbReference>
<comment type="subcellular location">
    <subcellularLocation>
        <location evidence="1">Nucleus</location>
    </subcellularLocation>
</comment>
<dbReference type="GO" id="GO:0045944">
    <property type="term" value="P:positive regulation of transcription by RNA polymerase II"/>
    <property type="evidence" value="ECO:0007669"/>
    <property type="project" value="TreeGrafter"/>
</dbReference>
<gene>
    <name evidence="6" type="ORF">AAP_02365</name>
</gene>